<organism evidence="1 2">
    <name type="scientific">Candidatus Scybalomonas excrementavium</name>
    <dbReference type="NCBI Taxonomy" id="2840943"/>
    <lineage>
        <taxon>Bacteria</taxon>
        <taxon>Bacillati</taxon>
        <taxon>Bacillota</taxon>
        <taxon>Clostridia</taxon>
        <taxon>Lachnospirales</taxon>
        <taxon>Lachnospiraceae</taxon>
        <taxon>Lachnospiraceae incertae sedis</taxon>
        <taxon>Candidatus Scybalomonas</taxon>
    </lineage>
</organism>
<accession>A0A9D9N7G5</accession>
<proteinExistence type="predicted"/>
<dbReference type="AlphaFoldDB" id="A0A9D9N7G5"/>
<gene>
    <name evidence="1" type="ORF">IAC13_04125</name>
</gene>
<reference evidence="1" key="1">
    <citation type="submission" date="2020-10" db="EMBL/GenBank/DDBJ databases">
        <authorList>
            <person name="Gilroy R."/>
        </authorList>
    </citation>
    <scope>NUCLEOTIDE SEQUENCE</scope>
    <source>
        <strain evidence="1">E3-2379</strain>
    </source>
</reference>
<name>A0A9D9N7G5_9FIRM</name>
<evidence type="ECO:0000313" key="1">
    <source>
        <dbReference type="EMBL" id="MBO8463099.1"/>
    </source>
</evidence>
<dbReference type="EMBL" id="JADIML010000118">
    <property type="protein sequence ID" value="MBO8463099.1"/>
    <property type="molecule type" value="Genomic_DNA"/>
</dbReference>
<protein>
    <submittedName>
        <fullName evidence="1">Uncharacterized protein</fullName>
    </submittedName>
</protein>
<reference evidence="1" key="2">
    <citation type="journal article" date="2021" name="PeerJ">
        <title>Extensive microbial diversity within the chicken gut microbiome revealed by metagenomics and culture.</title>
        <authorList>
            <person name="Gilroy R."/>
            <person name="Ravi A."/>
            <person name="Getino M."/>
            <person name="Pursley I."/>
            <person name="Horton D.L."/>
            <person name="Alikhan N.F."/>
            <person name="Baker D."/>
            <person name="Gharbi K."/>
            <person name="Hall N."/>
            <person name="Watson M."/>
            <person name="Adriaenssens E.M."/>
            <person name="Foster-Nyarko E."/>
            <person name="Jarju S."/>
            <person name="Secka A."/>
            <person name="Antonio M."/>
            <person name="Oren A."/>
            <person name="Chaudhuri R.R."/>
            <person name="La Ragione R."/>
            <person name="Hildebrand F."/>
            <person name="Pallen M.J."/>
        </authorList>
    </citation>
    <scope>NUCLEOTIDE SEQUENCE</scope>
    <source>
        <strain evidence="1">E3-2379</strain>
    </source>
</reference>
<sequence>MSRLINDMANDMKIFAYHNEKKECYYGRLVYSAFAHWIRYSTQDYLESGREYKSKVYLLNRGKEILMNLLSCIPEAKSWFLTEYSQIDEVVQDIRERMLVAGELIEVEDNTKVALPEYKIISCVPGIGRVLGLDVETNIEKFVGVTRLISDDTNGENTIPLIEIEQYMEWIFQNMNWIECSNLNDFEIFNTQSKRAPYQSWTNKKNKGERMFLGRLSLIKGLHEYWLIKNIGHTWYLAPLIDSLVEYKEERRILLGLRRKYGNPMSAMFERKENIVILKLFCRIPLREEGILETYCWPSRNLNDKLEYIVPNIIWDQISMMLSNNLGIRLKEKM</sequence>
<evidence type="ECO:0000313" key="2">
    <source>
        <dbReference type="Proteomes" id="UP000823618"/>
    </source>
</evidence>
<comment type="caution">
    <text evidence="1">The sequence shown here is derived from an EMBL/GenBank/DDBJ whole genome shotgun (WGS) entry which is preliminary data.</text>
</comment>
<dbReference type="Proteomes" id="UP000823618">
    <property type="component" value="Unassembled WGS sequence"/>
</dbReference>